<dbReference type="Gene3D" id="2.60.40.150">
    <property type="entry name" value="C2 domain"/>
    <property type="match status" value="1"/>
</dbReference>
<dbReference type="GO" id="GO:0008017">
    <property type="term" value="F:microtubule binding"/>
    <property type="evidence" value="ECO:0007669"/>
    <property type="project" value="InterPro"/>
</dbReference>
<dbReference type="InterPro" id="IPR016024">
    <property type="entry name" value="ARM-type_fold"/>
</dbReference>
<dbReference type="CDD" id="cd00030">
    <property type="entry name" value="C2"/>
    <property type="match status" value="1"/>
</dbReference>
<dbReference type="Pfam" id="PF00168">
    <property type="entry name" value="C2"/>
    <property type="match status" value="1"/>
</dbReference>
<comment type="caution">
    <text evidence="4">The sequence shown here is derived from an EMBL/GenBank/DDBJ whole genome shotgun (WGS) entry which is preliminary data.</text>
</comment>
<dbReference type="EMBL" id="LWDX02025070">
    <property type="protein sequence ID" value="OEL30656.1"/>
    <property type="molecule type" value="Genomic_DNA"/>
</dbReference>
<dbReference type="InterPro" id="IPR000225">
    <property type="entry name" value="Armadillo"/>
</dbReference>
<gene>
    <name evidence="4" type="ORF">BAE44_0008321</name>
</gene>
<dbReference type="PROSITE" id="PS50004">
    <property type="entry name" value="C2"/>
    <property type="match status" value="1"/>
</dbReference>
<feature type="region of interest" description="Disordered" evidence="2">
    <location>
        <begin position="86"/>
        <end position="120"/>
    </location>
</feature>
<name>A0A1E5VZT7_9POAL</name>
<reference evidence="4 5" key="1">
    <citation type="submission" date="2016-09" db="EMBL/GenBank/DDBJ databases">
        <title>The draft genome of Dichanthelium oligosanthes: A C3 panicoid grass species.</title>
        <authorList>
            <person name="Studer A.J."/>
            <person name="Schnable J.C."/>
            <person name="Brutnell T.P."/>
        </authorList>
    </citation>
    <scope>NUCLEOTIDE SEQUENCE [LARGE SCALE GENOMIC DNA]</scope>
    <source>
        <strain evidence="5">cv. Kellogg 1175</strain>
        <tissue evidence="4">Leaf</tissue>
    </source>
</reference>
<accession>A0A1E5VZT7</accession>
<feature type="repeat" description="ARM" evidence="1">
    <location>
        <begin position="597"/>
        <end position="639"/>
    </location>
</feature>
<dbReference type="OrthoDB" id="7537227at2759"/>
<dbReference type="InterPro" id="IPR000008">
    <property type="entry name" value="C2_dom"/>
</dbReference>
<feature type="compositionally biased region" description="Low complexity" evidence="2">
    <location>
        <begin position="87"/>
        <end position="107"/>
    </location>
</feature>
<dbReference type="InterPro" id="IPR035892">
    <property type="entry name" value="C2_domain_sf"/>
</dbReference>
<evidence type="ECO:0000313" key="4">
    <source>
        <dbReference type="EMBL" id="OEL30656.1"/>
    </source>
</evidence>
<feature type="repeat" description="ARM" evidence="1">
    <location>
        <begin position="1256"/>
        <end position="1300"/>
    </location>
</feature>
<evidence type="ECO:0000256" key="2">
    <source>
        <dbReference type="SAM" id="MobiDB-lite"/>
    </source>
</evidence>
<dbReference type="PROSITE" id="PS50176">
    <property type="entry name" value="ARM_REPEAT"/>
    <property type="match status" value="3"/>
</dbReference>
<evidence type="ECO:0000259" key="3">
    <source>
        <dbReference type="PROSITE" id="PS50004"/>
    </source>
</evidence>
<evidence type="ECO:0000256" key="1">
    <source>
        <dbReference type="PROSITE-ProRule" id="PRU00259"/>
    </source>
</evidence>
<dbReference type="Gene3D" id="1.25.10.10">
    <property type="entry name" value="Leucine-rich Repeat Variant"/>
    <property type="match status" value="7"/>
</dbReference>
<dbReference type="Proteomes" id="UP000095767">
    <property type="component" value="Unassembled WGS sequence"/>
</dbReference>
<dbReference type="SUPFAM" id="SSF49562">
    <property type="entry name" value="C2 domain (Calcium/lipid-binding domain, CaLB)"/>
    <property type="match status" value="1"/>
</dbReference>
<feature type="domain" description="C2" evidence="3">
    <location>
        <begin position="2071"/>
        <end position="2188"/>
    </location>
</feature>
<dbReference type="SMART" id="SM00185">
    <property type="entry name" value="ARM"/>
    <property type="match status" value="21"/>
</dbReference>
<keyword evidence="5" id="KW-1185">Reference proteome</keyword>
<proteinExistence type="predicted"/>
<feature type="repeat" description="ARM" evidence="1">
    <location>
        <begin position="344"/>
        <end position="387"/>
    </location>
</feature>
<sequence>MGVGREPCCGGRAANCPTKPLAQGGWKTLSNTHARAGWRQRYLGVACRFDTDSGDIVDGMVCKGHMPPQLSSVRCKAVDLIMANFNSSEPRNSREPTSPSPSTSSSISREKGDLAEVDDPESAMSTVARLLEDLHASMVSPSEKEATTRRLLELAKAKKEARILIGSHSQAMPLLISTLRIGSSAAKVNAAALLSALCKEEDLRVRVLLGGCIPPLISLLKSESAEAKKAAAEAIYEVSSGGLLDDHIGRKIFVTEGVVPTLWDLLNPRSRQDRVVEGFVTGALRNLCGDKDGYWKATLEAGGVEIITGLLSSKNTASQSNAASLLARFISAFGDSIPKIIDAGAVKALLHLLNRDNVISVRESAADALEALSSKSSIAKKAVVDAGGLPILIGAVVAPSKECMQGETCHSLQSHAVHALSNICGGTTSLLLYLGELCQAPRSPVPLADILGALAYSLMVFDGTDGKSFDPVEIENTLVVLLKSHDSKLDRILEALASLYGNDCLSDKLDHSNSKKVLVGLITMAPADVQEHLVRALTSLCCDGVRIWEALGKREGVQLLISLLGLSSEQQQEYAVSLLAILSDEVDDSKWAITAAGGIPPLVQLLETGSQKAKEDAAYIMWNMCSDSDDIRACIESAGAVLALIWLLKSGSPRGQEASVKALKKLIRSADSATINQLLALLLSDSLSSKAHVITVLGHVLVLAPQRALIQNGTPANKGLRSLVLVLESSNEETQEIAATVLADIFTMRQDICDILATDEIVQPCMKLLTSVNQVIATQSARALGALSCSASAMSKSKMSCLTEGDVRPLIEMAKTSSIDVAETAFAALANLLSDAQIAKEALDDNIVLALTRVLKEGSLEGKISASRSLHQLLNQFPLSEVLPDYSQCCFIIHALLVCLSGISLDNVASLEPLDVLALMARTKEGAHFSPPLCTAFLEVPESLEPLVRCVSIGLPPIQDKSIQILASLCQGRPSLLGEYLNRSQGCIASLASRVMESKDMEIRISSAVILISAMRGSREQSIDVLEASKLLKDLISALIDMLKKHSSLTSLDIEIWKPYTEKSSLNYEQDVLSLPELGKVSEETVALWLLSLICSYHARSKHTVMELGGVDAVSDRLASYTANRQEQYEDSENIWTCALLLATLFQDSVVVQSSEIMRTVTSLASLLKSDDVIDKYFAAQALASLVSTGSRGIQLAIANSGAVLGAVALIGQVESDMPNLVTMGEEFKLAENPSQIILRSLFELEDVCTGAIARRSIPLLVDLLKPMPDRPGAPLIALHLLTQLAEGSETNKVVMAEAGALDALTKYLSLSPQDSTETAITNLLGILYSNPDLIYHESSRGTSNQLVAVLRLGSRSSRLSAVRTLQKLFDSESIRDTEVARQAIQPLLDMLESGTEIEQQAALGALIKLSAGNISKGSAMFDVEGNTLENLYKILSFSSSLELKKDAAQLCYILFENSTIRASPIASECLQPLISLMTSGSSLVVEPAVCALNRLLDEEYNAEVAATGEVIDLLVSFIPGTNYQLSEACIGALIKLGKDRPNCKLDMVKAGIIEHALDMILDVPVSVSSSIAELLRILTNNSGIAKSSAAAKMVEPLFLLLRRPDVTMWDQHSVLQALVNILEKPQSLAALKLTPSQIIEPLISFLESPSQAIQQLGTEVLSHLLEQEHFQQDITTKNAVVPLVQLAGIGILSLQQTAVKALESISQSWPKAVADAGGIFELSKVIVQDDPQPSQALWESAALVLCNVLRYNSDNYVKVSMAVLVRLLNSTMESTVTIALSALLVQEKSSSRCAVAMAEAGAVRALLELLKSHRCEESAARLLEALINNSRVRETKVAKYAIAPLSQYLLDPQSKNQSAKFLVTLALGDIFQHEALARASDSVSACRALVSLLEDQPTDDMTMVAICALQSLVMHSRTNRRAVAEAGGILVVQELLLSPNVDISGQAALLIKYLFSNHTLQEYVSNELIRSLTAALERELLSTSSINEIILRTIYVIFSNFKKVRFSEAATLCIPHLVCALKDGNEAAQESVLDTLCLLKESWPQMNEDIAKAQSLISAEAIPVLQMLMKTCPPSFHERADSLLHCLPGCLTVTIIRGNNLKQTMGGTNAFCCLQIGNGPPRQTKVVNHSICPAWNEGFTWLFDVAPKGQKLYIICKSKNTFGKSTLGRVTIQIDKVVTEGVYSGFFSLSHDGVVCSLSLSLPCSERKLE</sequence>
<dbReference type="GO" id="GO:2001006">
    <property type="term" value="P:regulation of cellulose biosynthetic process"/>
    <property type="evidence" value="ECO:0007669"/>
    <property type="project" value="InterPro"/>
</dbReference>
<dbReference type="PANTHER" id="PTHR46369">
    <property type="entry name" value="PROTEIN CELLULOSE SYNTHASE INTERACTIVE 1"/>
    <property type="match status" value="1"/>
</dbReference>
<protein>
    <recommendedName>
        <fullName evidence="3">C2 domain-containing protein</fullName>
    </recommendedName>
</protein>
<dbReference type="SUPFAM" id="SSF48371">
    <property type="entry name" value="ARM repeat"/>
    <property type="match status" value="5"/>
</dbReference>
<dbReference type="InterPro" id="IPR044297">
    <property type="entry name" value="CSI1/2/3"/>
</dbReference>
<dbReference type="PANTHER" id="PTHR46369:SF1">
    <property type="entry name" value="PROTEIN CELLULOSE SYNTHASE INTERACTIVE 3"/>
    <property type="match status" value="1"/>
</dbReference>
<dbReference type="GO" id="GO:0051211">
    <property type="term" value="P:anisotropic cell growth"/>
    <property type="evidence" value="ECO:0007669"/>
    <property type="project" value="InterPro"/>
</dbReference>
<dbReference type="InterPro" id="IPR011989">
    <property type="entry name" value="ARM-like"/>
</dbReference>
<dbReference type="GO" id="GO:0010330">
    <property type="term" value="C:cellulose synthase complex"/>
    <property type="evidence" value="ECO:0007669"/>
    <property type="project" value="InterPro"/>
</dbReference>
<dbReference type="STRING" id="888268.A0A1E5VZT7"/>
<dbReference type="SMART" id="SM00239">
    <property type="entry name" value="C2"/>
    <property type="match status" value="1"/>
</dbReference>
<evidence type="ECO:0000313" key="5">
    <source>
        <dbReference type="Proteomes" id="UP000095767"/>
    </source>
</evidence>
<dbReference type="Pfam" id="PF00514">
    <property type="entry name" value="Arm"/>
    <property type="match status" value="1"/>
</dbReference>
<organism evidence="4 5">
    <name type="scientific">Dichanthelium oligosanthes</name>
    <dbReference type="NCBI Taxonomy" id="888268"/>
    <lineage>
        <taxon>Eukaryota</taxon>
        <taxon>Viridiplantae</taxon>
        <taxon>Streptophyta</taxon>
        <taxon>Embryophyta</taxon>
        <taxon>Tracheophyta</taxon>
        <taxon>Spermatophyta</taxon>
        <taxon>Magnoliopsida</taxon>
        <taxon>Liliopsida</taxon>
        <taxon>Poales</taxon>
        <taxon>Poaceae</taxon>
        <taxon>PACMAD clade</taxon>
        <taxon>Panicoideae</taxon>
        <taxon>Panicodae</taxon>
        <taxon>Paniceae</taxon>
        <taxon>Dichantheliinae</taxon>
        <taxon>Dichanthelium</taxon>
    </lineage>
</organism>